<organism evidence="1 2">
    <name type="scientific">Melastoma candidum</name>
    <dbReference type="NCBI Taxonomy" id="119954"/>
    <lineage>
        <taxon>Eukaryota</taxon>
        <taxon>Viridiplantae</taxon>
        <taxon>Streptophyta</taxon>
        <taxon>Embryophyta</taxon>
        <taxon>Tracheophyta</taxon>
        <taxon>Spermatophyta</taxon>
        <taxon>Magnoliopsida</taxon>
        <taxon>eudicotyledons</taxon>
        <taxon>Gunneridae</taxon>
        <taxon>Pentapetalae</taxon>
        <taxon>rosids</taxon>
        <taxon>malvids</taxon>
        <taxon>Myrtales</taxon>
        <taxon>Melastomataceae</taxon>
        <taxon>Melastomatoideae</taxon>
        <taxon>Melastomateae</taxon>
        <taxon>Melastoma</taxon>
    </lineage>
</organism>
<dbReference type="EMBL" id="CM042889">
    <property type="protein sequence ID" value="KAI4318814.1"/>
    <property type="molecule type" value="Genomic_DNA"/>
</dbReference>
<gene>
    <name evidence="1" type="ORF">MLD38_032480</name>
</gene>
<keyword evidence="2" id="KW-1185">Reference proteome</keyword>
<protein>
    <submittedName>
        <fullName evidence="1">Uncharacterized protein</fullName>
    </submittedName>
</protein>
<proteinExistence type="predicted"/>
<evidence type="ECO:0000313" key="2">
    <source>
        <dbReference type="Proteomes" id="UP001057402"/>
    </source>
</evidence>
<reference evidence="2" key="1">
    <citation type="journal article" date="2023" name="Front. Plant Sci.">
        <title>Chromosomal-level genome assembly of Melastoma candidum provides insights into trichome evolution.</title>
        <authorList>
            <person name="Zhong Y."/>
            <person name="Wu W."/>
            <person name="Sun C."/>
            <person name="Zou P."/>
            <person name="Liu Y."/>
            <person name="Dai S."/>
            <person name="Zhou R."/>
        </authorList>
    </citation>
    <scope>NUCLEOTIDE SEQUENCE [LARGE SCALE GENOMIC DNA]</scope>
</reference>
<dbReference type="Proteomes" id="UP001057402">
    <property type="component" value="Chromosome 10"/>
</dbReference>
<sequence length="469" mass="54358">MFMDPKFPYFSPKKTDQIRTKHTLYFLVLLLLLSSFVAFYFICPPETLSFLRFAYIAVPQTTSSPHQFLRSPSTPISDKECDYTRGIWVRDVDNGKFQYYDEGCPFLDPGFQCLRNGREDEGYLRWRWQPHGCQLPRGNRKEKINMSKNCFDDHLTPSSLIWILLITMDSALWFNATDLLERSRNGRIVFAGDSIGRNQWESFLCMVSRSVSNLSNIYEVHGNPISKHKGYLSMMFADYNLTVEYYRSPFLVASARAPPNSPAHVRGSVLVDEMHVYSRFWSGADVLVCNAGHWWNQDKTDKMGFYFQEKGALNMSMDVVEGFGRAMKTWRRWASEKIERNNSHVFFRSYSPAHFRQGAWNEGGHCNDSTEPFSDPSSIRPDPFYNDHISKAIRDMERRGNRTKVHFLNITGLTEYRRDGHPSSHREPGTPKNASQDCSHWCLPGIPDTWNKILYATLIRDGYRVDRGG</sequence>
<name>A0ACB9M600_9MYRT</name>
<evidence type="ECO:0000313" key="1">
    <source>
        <dbReference type="EMBL" id="KAI4318814.1"/>
    </source>
</evidence>
<comment type="caution">
    <text evidence="1">The sequence shown here is derived from an EMBL/GenBank/DDBJ whole genome shotgun (WGS) entry which is preliminary data.</text>
</comment>
<accession>A0ACB9M600</accession>